<evidence type="ECO:0000256" key="4">
    <source>
        <dbReference type="ARBA" id="ARBA00022801"/>
    </source>
</evidence>
<evidence type="ECO:0000256" key="1">
    <source>
        <dbReference type="ARBA" id="ARBA00001947"/>
    </source>
</evidence>
<keyword evidence="9" id="KW-1185">Reference proteome</keyword>
<feature type="domain" description="Metallo-beta-lactamase" evidence="7">
    <location>
        <begin position="46"/>
        <end position="271"/>
    </location>
</feature>
<feature type="region of interest" description="Disordered" evidence="6">
    <location>
        <begin position="313"/>
        <end position="335"/>
    </location>
</feature>
<evidence type="ECO:0000313" key="9">
    <source>
        <dbReference type="Proteomes" id="UP001165283"/>
    </source>
</evidence>
<dbReference type="RefSeq" id="WP_252440689.1">
    <property type="nucleotide sequence ID" value="NZ_JAGSOV010000040.1"/>
</dbReference>
<dbReference type="InterPro" id="IPR036866">
    <property type="entry name" value="RibonucZ/Hydroxyglut_hydro"/>
</dbReference>
<dbReference type="PANTHER" id="PTHR42978">
    <property type="entry name" value="QUORUM-QUENCHING LACTONASE YTNP-RELATED-RELATED"/>
    <property type="match status" value="1"/>
</dbReference>
<protein>
    <submittedName>
        <fullName evidence="8">MBL fold metallo-hydrolase</fullName>
    </submittedName>
</protein>
<name>A0ABT1A2P3_9PSEU</name>
<evidence type="ECO:0000259" key="7">
    <source>
        <dbReference type="SMART" id="SM00849"/>
    </source>
</evidence>
<dbReference type="SUPFAM" id="SSF56281">
    <property type="entry name" value="Metallo-hydrolase/oxidoreductase"/>
    <property type="match status" value="1"/>
</dbReference>
<dbReference type="PANTHER" id="PTHR42978:SF2">
    <property type="entry name" value="102 KBASES UNSTABLE REGION: FROM 1 TO 119443"/>
    <property type="match status" value="1"/>
</dbReference>
<evidence type="ECO:0000256" key="2">
    <source>
        <dbReference type="ARBA" id="ARBA00007749"/>
    </source>
</evidence>
<comment type="similarity">
    <text evidence="2">Belongs to the metallo-beta-lactamase superfamily.</text>
</comment>
<keyword evidence="5" id="KW-0862">Zinc</keyword>
<sequence>MKLHVLHVGDTKVPYGQFYGGTDDQWVGVRGMLRFLRDKSHFITVPIHAFLVEHPEHGALLVDTGITWRQAHDHRAYYDGPLLRAAFDEDEYSLEEGQQLLGHLQRRGLTAADVRTVVLTHLHEDHLGGVRDLLGARFLVSADDWSARNLGIFPFRRTPSLKGVLTDPEQVRFTGPPVGPFPASHDVLGDGSVVLLPTPGHSAGHLSVLIDGGDWRVLCVGDTLYTLRHLDSDRIRPIMLGRRARDRQLDSIERIRRLRAELPGLVPAPGHDHTEYGRALERIFQGDPDPAALAGLHAVEAALVTPDGRLAGPSRPAYRPAPAGSAVGTVDFGRG</sequence>
<evidence type="ECO:0000256" key="6">
    <source>
        <dbReference type="SAM" id="MobiDB-lite"/>
    </source>
</evidence>
<dbReference type="Proteomes" id="UP001165283">
    <property type="component" value="Unassembled WGS sequence"/>
</dbReference>
<dbReference type="EMBL" id="JAGSOV010000040">
    <property type="protein sequence ID" value="MCO1657213.1"/>
    <property type="molecule type" value="Genomic_DNA"/>
</dbReference>
<gene>
    <name evidence="8" type="ORF">KDL28_19315</name>
</gene>
<dbReference type="InterPro" id="IPR001279">
    <property type="entry name" value="Metallo-B-lactamas"/>
</dbReference>
<dbReference type="SMART" id="SM00849">
    <property type="entry name" value="Lactamase_B"/>
    <property type="match status" value="1"/>
</dbReference>
<dbReference type="InterPro" id="IPR051013">
    <property type="entry name" value="MBL_superfamily_lactonases"/>
</dbReference>
<reference evidence="8" key="1">
    <citation type="submission" date="2021-04" db="EMBL/GenBank/DDBJ databases">
        <title>Pseudonocardia sp. nov., isolated from sandy soil of mangrove forest.</title>
        <authorList>
            <person name="Zan Z."/>
            <person name="Huang R."/>
            <person name="Liu W."/>
        </authorList>
    </citation>
    <scope>NUCLEOTIDE SEQUENCE</scope>
    <source>
        <strain evidence="8">S2-4</strain>
    </source>
</reference>
<keyword evidence="3" id="KW-0479">Metal-binding</keyword>
<keyword evidence="4" id="KW-0378">Hydrolase</keyword>
<comment type="cofactor">
    <cofactor evidence="1">
        <name>Zn(2+)</name>
        <dbReference type="ChEBI" id="CHEBI:29105"/>
    </cofactor>
</comment>
<evidence type="ECO:0000256" key="5">
    <source>
        <dbReference type="ARBA" id="ARBA00022833"/>
    </source>
</evidence>
<proteinExistence type="inferred from homology"/>
<evidence type="ECO:0000313" key="8">
    <source>
        <dbReference type="EMBL" id="MCO1657213.1"/>
    </source>
</evidence>
<evidence type="ECO:0000256" key="3">
    <source>
        <dbReference type="ARBA" id="ARBA00022723"/>
    </source>
</evidence>
<comment type="caution">
    <text evidence="8">The sequence shown here is derived from an EMBL/GenBank/DDBJ whole genome shotgun (WGS) entry which is preliminary data.</text>
</comment>
<dbReference type="Gene3D" id="3.60.15.10">
    <property type="entry name" value="Ribonuclease Z/Hydroxyacylglutathione hydrolase-like"/>
    <property type="match status" value="1"/>
</dbReference>
<accession>A0ABT1A2P3</accession>
<dbReference type="Pfam" id="PF00753">
    <property type="entry name" value="Lactamase_B"/>
    <property type="match status" value="1"/>
</dbReference>
<organism evidence="8 9">
    <name type="scientific">Pseudonocardia humida</name>
    <dbReference type="NCBI Taxonomy" id="2800819"/>
    <lineage>
        <taxon>Bacteria</taxon>
        <taxon>Bacillati</taxon>
        <taxon>Actinomycetota</taxon>
        <taxon>Actinomycetes</taxon>
        <taxon>Pseudonocardiales</taxon>
        <taxon>Pseudonocardiaceae</taxon>
        <taxon>Pseudonocardia</taxon>
    </lineage>
</organism>